<organism evidence="7 8">
    <name type="scientific">Arcanobacterium hippocoleae</name>
    <dbReference type="NCBI Taxonomy" id="149017"/>
    <lineage>
        <taxon>Bacteria</taxon>
        <taxon>Bacillati</taxon>
        <taxon>Actinomycetota</taxon>
        <taxon>Actinomycetes</taxon>
        <taxon>Actinomycetales</taxon>
        <taxon>Actinomycetaceae</taxon>
        <taxon>Arcanobacterium</taxon>
    </lineage>
</organism>
<evidence type="ECO:0000256" key="1">
    <source>
        <dbReference type="ARBA" id="ARBA00004651"/>
    </source>
</evidence>
<dbReference type="Gene3D" id="1.20.1560.10">
    <property type="entry name" value="ABC transporter type 1, transmembrane domain"/>
    <property type="match status" value="1"/>
</dbReference>
<dbReference type="SUPFAM" id="SSF52540">
    <property type="entry name" value="P-loop containing nucleoside triphosphate hydrolases"/>
    <property type="match status" value="1"/>
</dbReference>
<dbReference type="EMBL" id="JAVDUJ010000001">
    <property type="protein sequence ID" value="MDR6938598.1"/>
    <property type="molecule type" value="Genomic_DNA"/>
</dbReference>
<dbReference type="PANTHER" id="PTHR24221:SF654">
    <property type="entry name" value="ATP-BINDING CASSETTE SUB-FAMILY B MEMBER 6"/>
    <property type="match status" value="1"/>
</dbReference>
<dbReference type="InterPro" id="IPR039421">
    <property type="entry name" value="Type_1_exporter"/>
</dbReference>
<evidence type="ECO:0000256" key="3">
    <source>
        <dbReference type="ARBA" id="ARBA00022989"/>
    </source>
</evidence>
<dbReference type="InterPro" id="IPR036640">
    <property type="entry name" value="ABC1_TM_sf"/>
</dbReference>
<dbReference type="Proteomes" id="UP001266099">
    <property type="component" value="Unassembled WGS sequence"/>
</dbReference>
<keyword evidence="3 5" id="KW-1133">Transmembrane helix</keyword>
<feature type="transmembrane region" description="Helical" evidence="5">
    <location>
        <begin position="229"/>
        <end position="248"/>
    </location>
</feature>
<feature type="transmembrane region" description="Helical" evidence="5">
    <location>
        <begin position="12"/>
        <end position="32"/>
    </location>
</feature>
<dbReference type="InterPro" id="IPR011527">
    <property type="entry name" value="ABC1_TM_dom"/>
</dbReference>
<evidence type="ECO:0000256" key="4">
    <source>
        <dbReference type="ARBA" id="ARBA00023136"/>
    </source>
</evidence>
<evidence type="ECO:0000313" key="7">
    <source>
        <dbReference type="EMBL" id="MDR6938598.1"/>
    </source>
</evidence>
<comment type="caution">
    <text evidence="7">The sequence shown here is derived from an EMBL/GenBank/DDBJ whole genome shotgun (WGS) entry which is preliminary data.</text>
</comment>
<dbReference type="PROSITE" id="PS50929">
    <property type="entry name" value="ABC_TM1F"/>
    <property type="match status" value="1"/>
</dbReference>
<feature type="transmembrane region" description="Helical" evidence="5">
    <location>
        <begin position="113"/>
        <end position="138"/>
    </location>
</feature>
<dbReference type="InterPro" id="IPR027417">
    <property type="entry name" value="P-loop_NTPase"/>
</dbReference>
<sequence>MPEIFVGRRRIYLAILAFLGFFQAILSVTVAIETPQILHRQGNIPLAIALVVAAALIGVARIIERVVCEEIGQDYVRQVRRLLITSALAPARQTSLGITIARTTNDLTAVKNWVSLGVAPIVVGGPLIGGIIVGMFLLVPQIGVVIIVTLTIFAALMWVLSRLFLQKAGKLRKVRGRMAAYITDTVTAGEAIRASGGIKREVNRIDQHSLQLQRAARGRAFISGTMRGSAASITTILSVLVAVVGAQAGTTGATITTAVFIAGMLAAPINDLGRVGEYRQNYRAAIRILIPVIENAQAFAQREKRQRQARERMRYFGDHSGLSQGVVHIADIRDEYGSIPELVARPGARILLTGKSAARVECVLQEIIADRPIPDSWVCVAGKHLYAMTAQDVRKLVGIASRDVPLERGSISRIIRYRNPNSDVDVRGLLEKVGLADVVGALPKGEATVLRRGGEPLTVAQRALVKIARAIAGTPPLLILNQVDDQLDFDGKQQLRQLLADYPGVVVVYSSQPESIMDTYDVWNVDELAATLILASDRRNTIAPRRWSTHIKGAGTDPFGAAVQRAVTVLANQNFANENEMEEDE</sequence>
<keyword evidence="8" id="KW-1185">Reference proteome</keyword>
<evidence type="ECO:0000313" key="8">
    <source>
        <dbReference type="Proteomes" id="UP001266099"/>
    </source>
</evidence>
<keyword evidence="4 5" id="KW-0472">Membrane</keyword>
<dbReference type="Gene3D" id="3.40.50.300">
    <property type="entry name" value="P-loop containing nucleotide triphosphate hydrolases"/>
    <property type="match status" value="1"/>
</dbReference>
<name>A0ABU1SZR4_9ACTO</name>
<dbReference type="RefSeq" id="WP_309954555.1">
    <property type="nucleotide sequence ID" value="NZ_JAVDUJ010000001.1"/>
</dbReference>
<dbReference type="Pfam" id="PF00664">
    <property type="entry name" value="ABC_membrane"/>
    <property type="match status" value="1"/>
</dbReference>
<evidence type="ECO:0000259" key="6">
    <source>
        <dbReference type="PROSITE" id="PS50929"/>
    </source>
</evidence>
<keyword evidence="2 5" id="KW-0812">Transmembrane</keyword>
<feature type="domain" description="ABC transmembrane type-1" evidence="6">
    <location>
        <begin position="13"/>
        <end position="281"/>
    </location>
</feature>
<accession>A0ABU1SZR4</accession>
<gene>
    <name evidence="7" type="ORF">J2S36_000141</name>
</gene>
<dbReference type="PANTHER" id="PTHR24221">
    <property type="entry name" value="ATP-BINDING CASSETTE SUB-FAMILY B"/>
    <property type="match status" value="1"/>
</dbReference>
<feature type="transmembrane region" description="Helical" evidence="5">
    <location>
        <begin position="144"/>
        <end position="165"/>
    </location>
</feature>
<proteinExistence type="predicted"/>
<protein>
    <submittedName>
        <fullName evidence="7">ABC-type multidrug transport system fused ATPase/permease subunit</fullName>
    </submittedName>
</protein>
<comment type="subcellular location">
    <subcellularLocation>
        <location evidence="1">Cell membrane</location>
        <topology evidence="1">Multi-pass membrane protein</topology>
    </subcellularLocation>
</comment>
<reference evidence="7 8" key="1">
    <citation type="submission" date="2023-07" db="EMBL/GenBank/DDBJ databases">
        <title>Sequencing the genomes of 1000 actinobacteria strains.</title>
        <authorList>
            <person name="Klenk H.-P."/>
        </authorList>
    </citation>
    <scope>NUCLEOTIDE SEQUENCE [LARGE SCALE GENOMIC DNA]</scope>
    <source>
        <strain evidence="7 8">DSM 15539</strain>
    </source>
</reference>
<evidence type="ECO:0000256" key="2">
    <source>
        <dbReference type="ARBA" id="ARBA00022692"/>
    </source>
</evidence>
<feature type="transmembrane region" description="Helical" evidence="5">
    <location>
        <begin position="44"/>
        <end position="63"/>
    </location>
</feature>
<evidence type="ECO:0000256" key="5">
    <source>
        <dbReference type="SAM" id="Phobius"/>
    </source>
</evidence>
<dbReference type="SUPFAM" id="SSF90123">
    <property type="entry name" value="ABC transporter transmembrane region"/>
    <property type="match status" value="1"/>
</dbReference>